<keyword evidence="2" id="KW-1185">Reference proteome</keyword>
<dbReference type="EMBL" id="FWXF01000013">
    <property type="protein sequence ID" value="SMC25483.1"/>
    <property type="molecule type" value="Genomic_DNA"/>
</dbReference>
<name>A0A1W1XNE2_9BACT</name>
<dbReference type="SUPFAM" id="SSF75169">
    <property type="entry name" value="DsrEFH-like"/>
    <property type="match status" value="1"/>
</dbReference>
<evidence type="ECO:0000313" key="2">
    <source>
        <dbReference type="Proteomes" id="UP000192783"/>
    </source>
</evidence>
<dbReference type="OrthoDB" id="9812053at2"/>
<dbReference type="RefSeq" id="WP_084058074.1">
    <property type="nucleotide sequence ID" value="NZ_FWXF01000013.1"/>
</dbReference>
<dbReference type="InterPro" id="IPR027396">
    <property type="entry name" value="DsrEFH-like"/>
</dbReference>
<reference evidence="1 2" key="1">
    <citation type="submission" date="2017-04" db="EMBL/GenBank/DDBJ databases">
        <authorList>
            <person name="Afonso C.L."/>
            <person name="Miller P.J."/>
            <person name="Scott M.A."/>
            <person name="Spackman E."/>
            <person name="Goraichik I."/>
            <person name="Dimitrov K.M."/>
            <person name="Suarez D.L."/>
            <person name="Swayne D.E."/>
        </authorList>
    </citation>
    <scope>NUCLEOTIDE SEQUENCE [LARGE SCALE GENOMIC DNA]</scope>
    <source>
        <strain evidence="1 2">DSM 13146</strain>
    </source>
</reference>
<dbReference type="AlphaFoldDB" id="A0A1W1XNE2"/>
<proteinExistence type="predicted"/>
<dbReference type="Proteomes" id="UP000192783">
    <property type="component" value="Unassembled WGS sequence"/>
</dbReference>
<gene>
    <name evidence="1" type="ORF">SAMN02746041_02345</name>
</gene>
<protein>
    <submittedName>
        <fullName evidence="1">Uncharacterized protein</fullName>
    </submittedName>
</protein>
<evidence type="ECO:0000313" key="1">
    <source>
        <dbReference type="EMBL" id="SMC25483.1"/>
    </source>
</evidence>
<dbReference type="STRING" id="1121390.SAMN02746041_02345"/>
<organism evidence="1 2">
    <name type="scientific">Desulfacinum hydrothermale DSM 13146</name>
    <dbReference type="NCBI Taxonomy" id="1121390"/>
    <lineage>
        <taxon>Bacteria</taxon>
        <taxon>Pseudomonadati</taxon>
        <taxon>Thermodesulfobacteriota</taxon>
        <taxon>Syntrophobacteria</taxon>
        <taxon>Syntrophobacterales</taxon>
        <taxon>Syntrophobacteraceae</taxon>
        <taxon>Desulfacinum</taxon>
    </lineage>
</organism>
<dbReference type="Gene3D" id="3.40.1260.10">
    <property type="entry name" value="DsrEFH-like"/>
    <property type="match status" value="1"/>
</dbReference>
<dbReference type="Pfam" id="PF02635">
    <property type="entry name" value="DsrE"/>
    <property type="match status" value="1"/>
</dbReference>
<sequence length="122" mass="12853">MADTEKIVYIVTHAGDDPERASLPFVMANAAQAMDVEAVVVLQGPAVFLATQGCLQHVFAAGLPPLKDLVESYVEAGGKILVCGPCIKERKIEEHELIPGATVTAAGALTQHILEANATLVY</sequence>
<dbReference type="InterPro" id="IPR003787">
    <property type="entry name" value="Sulphur_relay_DsrE/F-like"/>
</dbReference>
<accession>A0A1W1XNE2</accession>